<evidence type="ECO:0000256" key="1">
    <source>
        <dbReference type="ARBA" id="ARBA00004167"/>
    </source>
</evidence>
<dbReference type="GO" id="GO:0005886">
    <property type="term" value="C:plasma membrane"/>
    <property type="evidence" value="ECO:0007669"/>
    <property type="project" value="TreeGrafter"/>
</dbReference>
<dbReference type="Proteomes" id="UP000501690">
    <property type="component" value="Linkage Group LG11"/>
</dbReference>
<dbReference type="Pfam" id="PF03168">
    <property type="entry name" value="LEA_2"/>
    <property type="match status" value="1"/>
</dbReference>
<dbReference type="Gramene" id="Vigun06g013900.1.v1.2">
    <property type="protein sequence ID" value="Vigun06g013900.1.v1.2.CDS.1"/>
    <property type="gene ID" value="Vigun06g013900.v1.2"/>
</dbReference>
<keyword evidence="4 6" id="KW-0472">Membrane</keyword>
<evidence type="ECO:0000256" key="6">
    <source>
        <dbReference type="SAM" id="Phobius"/>
    </source>
</evidence>
<gene>
    <name evidence="8" type="ORF">DEO72_LG11g1232</name>
</gene>
<feature type="region of interest" description="Disordered" evidence="5">
    <location>
        <begin position="1"/>
        <end position="27"/>
    </location>
</feature>
<dbReference type="PANTHER" id="PTHR31234:SF2">
    <property type="entry name" value="OS05G0199100 PROTEIN"/>
    <property type="match status" value="1"/>
</dbReference>
<evidence type="ECO:0000256" key="2">
    <source>
        <dbReference type="ARBA" id="ARBA00022692"/>
    </source>
</evidence>
<reference evidence="8 9" key="1">
    <citation type="submission" date="2019-04" db="EMBL/GenBank/DDBJ databases">
        <title>An improved genome assembly and genetic linkage map for asparagus bean, Vigna unguiculata ssp. sesquipedialis.</title>
        <authorList>
            <person name="Xia Q."/>
            <person name="Zhang R."/>
            <person name="Dong Y."/>
        </authorList>
    </citation>
    <scope>NUCLEOTIDE SEQUENCE [LARGE SCALE GENOMIC DNA]</scope>
    <source>
        <tissue evidence="8">Leaf</tissue>
    </source>
</reference>
<feature type="domain" description="Late embryogenesis abundant protein LEA-2 subgroup" evidence="7">
    <location>
        <begin position="121"/>
        <end position="223"/>
    </location>
</feature>
<feature type="transmembrane region" description="Helical" evidence="6">
    <location>
        <begin position="66"/>
        <end position="89"/>
    </location>
</feature>
<accession>A0A4D6NKC1</accession>
<feature type="compositionally biased region" description="Low complexity" evidence="5">
    <location>
        <begin position="11"/>
        <end position="24"/>
    </location>
</feature>
<protein>
    <submittedName>
        <fullName evidence="8">Late embryogenesis abundant protein</fullName>
    </submittedName>
</protein>
<dbReference type="InterPro" id="IPR044839">
    <property type="entry name" value="NDR1-like"/>
</dbReference>
<dbReference type="PANTHER" id="PTHR31234">
    <property type="entry name" value="LATE EMBRYOGENESIS ABUNDANT (LEA) HYDROXYPROLINE-RICH GLYCOPROTEIN FAMILY"/>
    <property type="match status" value="1"/>
</dbReference>
<evidence type="ECO:0000256" key="4">
    <source>
        <dbReference type="ARBA" id="ARBA00023136"/>
    </source>
</evidence>
<dbReference type="GO" id="GO:0098542">
    <property type="term" value="P:defense response to other organism"/>
    <property type="evidence" value="ECO:0007669"/>
    <property type="project" value="InterPro"/>
</dbReference>
<evidence type="ECO:0000313" key="8">
    <source>
        <dbReference type="EMBL" id="QCE14233.1"/>
    </source>
</evidence>
<keyword evidence="2 6" id="KW-0812">Transmembrane</keyword>
<keyword evidence="9" id="KW-1185">Reference proteome</keyword>
<evidence type="ECO:0000256" key="5">
    <source>
        <dbReference type="SAM" id="MobiDB-lite"/>
    </source>
</evidence>
<dbReference type="InterPro" id="IPR004864">
    <property type="entry name" value="LEA_2"/>
</dbReference>
<proteinExistence type="predicted"/>
<dbReference type="AlphaFoldDB" id="A0A4D6NKC1"/>
<name>A0A4D6NKC1_VIGUN</name>
<organism evidence="8 9">
    <name type="scientific">Vigna unguiculata</name>
    <name type="common">Cowpea</name>
    <dbReference type="NCBI Taxonomy" id="3917"/>
    <lineage>
        <taxon>Eukaryota</taxon>
        <taxon>Viridiplantae</taxon>
        <taxon>Streptophyta</taxon>
        <taxon>Embryophyta</taxon>
        <taxon>Tracheophyta</taxon>
        <taxon>Spermatophyta</taxon>
        <taxon>Magnoliopsida</taxon>
        <taxon>eudicotyledons</taxon>
        <taxon>Gunneridae</taxon>
        <taxon>Pentapetalae</taxon>
        <taxon>rosids</taxon>
        <taxon>fabids</taxon>
        <taxon>Fabales</taxon>
        <taxon>Fabaceae</taxon>
        <taxon>Papilionoideae</taxon>
        <taxon>50 kb inversion clade</taxon>
        <taxon>NPAAA clade</taxon>
        <taxon>indigoferoid/millettioid clade</taxon>
        <taxon>Phaseoleae</taxon>
        <taxon>Vigna</taxon>
    </lineage>
</organism>
<dbReference type="EMBL" id="CP039355">
    <property type="protein sequence ID" value="QCE14233.1"/>
    <property type="molecule type" value="Genomic_DNA"/>
</dbReference>
<evidence type="ECO:0000256" key="3">
    <source>
        <dbReference type="ARBA" id="ARBA00022989"/>
    </source>
</evidence>
<keyword evidence="3 6" id="KW-1133">Transmembrane helix</keyword>
<sequence length="248" mass="27493">MAGKVQPRNPPLSQKKPSPAAAKSSPPPAVYINVPEHFHPSETTSRYPHYNRREPRRCGCCCCLCWFIFIIIVLVILLGAAAGVFYLIYRPEAPAYTIKRVAVKGVNLTSTAFSPEFDVVIRAYNGNDKIGISYKEGSSVAMFYNDVRLCDGVLPAFYQPSNNVTVLKAVLTGNDVQLTVSDQTALMNAVTEWSVPLKLELSVPVEIKVGSVTTWKINVRVECDVTVDQLTVHAGILRRNCSDRVYLW</sequence>
<evidence type="ECO:0000259" key="7">
    <source>
        <dbReference type="Pfam" id="PF03168"/>
    </source>
</evidence>
<evidence type="ECO:0000313" key="9">
    <source>
        <dbReference type="Proteomes" id="UP000501690"/>
    </source>
</evidence>
<comment type="subcellular location">
    <subcellularLocation>
        <location evidence="1">Membrane</location>
        <topology evidence="1">Single-pass membrane protein</topology>
    </subcellularLocation>
</comment>
<dbReference type="OrthoDB" id="1849707at2759"/>